<evidence type="ECO:0000256" key="1">
    <source>
        <dbReference type="ARBA" id="ARBA00001917"/>
    </source>
</evidence>
<comment type="cofactor">
    <cofactor evidence="1">
        <name>FMN</name>
        <dbReference type="ChEBI" id="CHEBI:58210"/>
    </cofactor>
</comment>
<keyword evidence="5" id="KW-0560">Oxidoreductase</keyword>
<dbReference type="Proteomes" id="UP001164746">
    <property type="component" value="Chromosome 8"/>
</dbReference>
<evidence type="ECO:0000256" key="3">
    <source>
        <dbReference type="ARBA" id="ARBA00022643"/>
    </source>
</evidence>
<dbReference type="Gene3D" id="3.20.20.70">
    <property type="entry name" value="Aldolase class I"/>
    <property type="match status" value="1"/>
</dbReference>
<dbReference type="PANTHER" id="PTHR45936">
    <property type="entry name" value="TRNA-DIHYDROURIDINE(20) SYNTHASE [NAD(P)+]-LIKE"/>
    <property type="match status" value="1"/>
</dbReference>
<feature type="domain" description="DUS-like FMN-binding" evidence="7">
    <location>
        <begin position="8"/>
        <end position="83"/>
    </location>
</feature>
<evidence type="ECO:0000256" key="2">
    <source>
        <dbReference type="ARBA" id="ARBA00022630"/>
    </source>
</evidence>
<evidence type="ECO:0000313" key="9">
    <source>
        <dbReference type="Proteomes" id="UP001164746"/>
    </source>
</evidence>
<dbReference type="SUPFAM" id="SSF51395">
    <property type="entry name" value="FMN-linked oxidoreductases"/>
    <property type="match status" value="1"/>
</dbReference>
<proteinExistence type="predicted"/>
<dbReference type="InterPro" id="IPR052582">
    <property type="entry name" value="tRNA-DUS-like"/>
</dbReference>
<dbReference type="InterPro" id="IPR013785">
    <property type="entry name" value="Aldolase_TIM"/>
</dbReference>
<sequence length="273" mass="30547">MLIWIFDIFQLQGTANAHIALQAAKKIENDVAAIDVNMGCPKEFSLKGGMGAALLKKPETIKQILTTLVQGLSVPVTCKIRLQPEAIEMDNDFPNTKYCILNLMHVNMDQKEGLDTQVAKCIQEISEIWGLQDFYDSVLLDRKSRQETVDHFLGIKKRKTEDGKPLIEMPMREKSKQLAEQAAAIVGLTVLGEEDGRKTDVTSPNDDIAEAWSRHFRSSDIDVTYSHKDMKKRMTLSDSSNGVYIDNDSFKVDRNEGDQDSTCVDSVYPSLGS</sequence>
<accession>A0ABY7EZA4</accession>
<gene>
    <name evidence="8" type="ORF">MAR_026656</name>
</gene>
<evidence type="ECO:0000313" key="8">
    <source>
        <dbReference type="EMBL" id="WAR12476.1"/>
    </source>
</evidence>
<keyword evidence="9" id="KW-1185">Reference proteome</keyword>
<dbReference type="PANTHER" id="PTHR45936:SF1">
    <property type="entry name" value="TRNA-DIHYDROURIDINE(20) SYNTHASE [NAD(P)+]-LIKE"/>
    <property type="match status" value="1"/>
</dbReference>
<protein>
    <submittedName>
        <fullName evidence="8">DUS2L-like protein</fullName>
    </submittedName>
</protein>
<name>A0ABY7EZA4_MYAAR</name>
<feature type="region of interest" description="Disordered" evidence="6">
    <location>
        <begin position="249"/>
        <end position="273"/>
    </location>
</feature>
<keyword evidence="3" id="KW-0288">FMN</keyword>
<dbReference type="EMBL" id="CP111019">
    <property type="protein sequence ID" value="WAR12476.1"/>
    <property type="molecule type" value="Genomic_DNA"/>
</dbReference>
<evidence type="ECO:0000256" key="4">
    <source>
        <dbReference type="ARBA" id="ARBA00022694"/>
    </source>
</evidence>
<evidence type="ECO:0000259" key="7">
    <source>
        <dbReference type="Pfam" id="PF01207"/>
    </source>
</evidence>
<keyword evidence="4" id="KW-0819">tRNA processing</keyword>
<dbReference type="Pfam" id="PF01207">
    <property type="entry name" value="Dus"/>
    <property type="match status" value="1"/>
</dbReference>
<organism evidence="8 9">
    <name type="scientific">Mya arenaria</name>
    <name type="common">Soft-shell clam</name>
    <dbReference type="NCBI Taxonomy" id="6604"/>
    <lineage>
        <taxon>Eukaryota</taxon>
        <taxon>Metazoa</taxon>
        <taxon>Spiralia</taxon>
        <taxon>Lophotrochozoa</taxon>
        <taxon>Mollusca</taxon>
        <taxon>Bivalvia</taxon>
        <taxon>Autobranchia</taxon>
        <taxon>Heteroconchia</taxon>
        <taxon>Euheterodonta</taxon>
        <taxon>Imparidentia</taxon>
        <taxon>Neoheterodontei</taxon>
        <taxon>Myida</taxon>
        <taxon>Myoidea</taxon>
        <taxon>Myidae</taxon>
        <taxon>Mya</taxon>
    </lineage>
</organism>
<dbReference type="InterPro" id="IPR035587">
    <property type="entry name" value="DUS-like_FMN-bd"/>
</dbReference>
<reference evidence="8" key="1">
    <citation type="submission" date="2022-11" db="EMBL/GenBank/DDBJ databases">
        <title>Centuries of genome instability and evolution in soft-shell clam transmissible cancer (bioRxiv).</title>
        <authorList>
            <person name="Hart S.F.M."/>
            <person name="Yonemitsu M.A."/>
            <person name="Giersch R.M."/>
            <person name="Beal B.F."/>
            <person name="Arriagada G."/>
            <person name="Davis B.W."/>
            <person name="Ostrander E.A."/>
            <person name="Goff S.P."/>
            <person name="Metzger M.J."/>
        </authorList>
    </citation>
    <scope>NUCLEOTIDE SEQUENCE</scope>
    <source>
        <strain evidence="8">MELC-2E11</strain>
        <tissue evidence="8">Siphon/mantle</tissue>
    </source>
</reference>
<dbReference type="InterPro" id="IPR018517">
    <property type="entry name" value="tRNA_hU_synthase_CS"/>
</dbReference>
<evidence type="ECO:0000256" key="5">
    <source>
        <dbReference type="ARBA" id="ARBA00023002"/>
    </source>
</evidence>
<evidence type="ECO:0000256" key="6">
    <source>
        <dbReference type="SAM" id="MobiDB-lite"/>
    </source>
</evidence>
<dbReference type="PROSITE" id="PS01136">
    <property type="entry name" value="UPF0034"/>
    <property type="match status" value="1"/>
</dbReference>
<keyword evidence="2" id="KW-0285">Flavoprotein</keyword>